<dbReference type="EMBL" id="JACEEZ010019563">
    <property type="protein sequence ID" value="KAG0715585.1"/>
    <property type="molecule type" value="Genomic_DNA"/>
</dbReference>
<name>A0A8J4XWH5_CHIOP</name>
<evidence type="ECO:0000313" key="2">
    <source>
        <dbReference type="Proteomes" id="UP000770661"/>
    </source>
</evidence>
<dbReference type="Proteomes" id="UP000770661">
    <property type="component" value="Unassembled WGS sequence"/>
</dbReference>
<dbReference type="PANTHER" id="PTHR46704">
    <property type="entry name" value="CXC DOMAIN-CONTAINING PROTEIN-RELATED"/>
    <property type="match status" value="1"/>
</dbReference>
<protein>
    <recommendedName>
        <fullName evidence="3">Tesmin/TSO1-like CXC domain-containing protein</fullName>
    </recommendedName>
</protein>
<evidence type="ECO:0000313" key="1">
    <source>
        <dbReference type="EMBL" id="KAG0715585.1"/>
    </source>
</evidence>
<gene>
    <name evidence="1" type="ORF">GWK47_011611</name>
</gene>
<comment type="caution">
    <text evidence="1">The sequence shown here is derived from an EMBL/GenBank/DDBJ whole genome shotgun (WGS) entry which is preliminary data.</text>
</comment>
<dbReference type="PANTHER" id="PTHR46704:SF1">
    <property type="entry name" value="TELOMERE LENGTH REGULATION PROTEIN TEL2 HOMOLOG"/>
    <property type="match status" value="1"/>
</dbReference>
<evidence type="ECO:0008006" key="3">
    <source>
        <dbReference type="Google" id="ProtNLM"/>
    </source>
</evidence>
<organism evidence="1 2">
    <name type="scientific">Chionoecetes opilio</name>
    <name type="common">Atlantic snow crab</name>
    <name type="synonym">Cancer opilio</name>
    <dbReference type="NCBI Taxonomy" id="41210"/>
    <lineage>
        <taxon>Eukaryota</taxon>
        <taxon>Metazoa</taxon>
        <taxon>Ecdysozoa</taxon>
        <taxon>Arthropoda</taxon>
        <taxon>Crustacea</taxon>
        <taxon>Multicrustacea</taxon>
        <taxon>Malacostraca</taxon>
        <taxon>Eumalacostraca</taxon>
        <taxon>Eucarida</taxon>
        <taxon>Decapoda</taxon>
        <taxon>Pleocyemata</taxon>
        <taxon>Brachyura</taxon>
        <taxon>Eubrachyura</taxon>
        <taxon>Majoidea</taxon>
        <taxon>Majidae</taxon>
        <taxon>Chionoecetes</taxon>
    </lineage>
</organism>
<dbReference type="OrthoDB" id="5985478at2759"/>
<sequence length="353" mass="39453">MKLTMSLKNILSSTKSKRCLTAMFGQALLEKSNSSLNLVMVYGTKIKSREFEEENSHEEADTLIPHQVLASIDESKWQEICVWSPDTDVLTLLLDLVFRGHLGSHSLTSLKLLTGKGNEYRQIDVVERVQVIGRRKCQGLIGLHNFSGADWGGKFVGITKKTWVRAYLKLSDDDPAINCFWELGDIRLPSELLGTELPEQLKPLEHFVCSVYCPKGPTTLPALQWEMFRSRNLEGEMLPPTRAALMPHITHTNYIAMRDRSYVTSCPILPPIDQSGWSLEKGVYVLVRCLMLSAPRAALELTKCSCKAGCRGRCSCCKNGLPYTPLCKCYGGDCSNSTKNDGHVNDDEDDVEC</sequence>
<reference evidence="1" key="1">
    <citation type="submission" date="2020-07" db="EMBL/GenBank/DDBJ databases">
        <title>The High-quality genome of the commercially important snow crab, Chionoecetes opilio.</title>
        <authorList>
            <person name="Jeong J.-H."/>
            <person name="Ryu S."/>
        </authorList>
    </citation>
    <scope>NUCLEOTIDE SEQUENCE</scope>
    <source>
        <strain evidence="1">MADBK_172401_WGS</strain>
        <tissue evidence="1">Digestive gland</tissue>
    </source>
</reference>
<dbReference type="AlphaFoldDB" id="A0A8J4XWH5"/>
<keyword evidence="2" id="KW-1185">Reference proteome</keyword>
<accession>A0A8J4XWH5</accession>
<proteinExistence type="predicted"/>